<dbReference type="GO" id="GO:0046103">
    <property type="term" value="P:inosine biosynthetic process"/>
    <property type="evidence" value="ECO:0007669"/>
    <property type="project" value="TreeGrafter"/>
</dbReference>
<dbReference type="Pfam" id="PF00962">
    <property type="entry name" value="A_deaminase"/>
    <property type="match status" value="2"/>
</dbReference>
<comment type="caution">
    <text evidence="8">The sequence shown here is derived from an EMBL/GenBank/DDBJ whole genome shotgun (WGS) entry which is preliminary data.</text>
</comment>
<proteinExistence type="inferred from homology"/>
<dbReference type="EMBL" id="QPJC01000002">
    <property type="protein sequence ID" value="RCW45934.1"/>
    <property type="molecule type" value="Genomic_DNA"/>
</dbReference>
<sequence length="353" mass="37319">MTSDTAPAPVPRYELHCHLDGSLRPSTIAELAREQGIALTAPVEHLVTAPADCGSLTRFLPYFDLPLQVLQTPEALRRAARELVEDFHADGVVHGEVRFAPQLHGHRGMTQDEAVSSVAEGLTAGRGATGVATGLLLCCLRHQTPQESLAVAETALRHRGVVAGLDLAGDEQLYPATPHRGVVAGLDLAGDEQLYPATPHRGAFELAHAAGLACTVHAGEAAGPAGMWEAIDVLGARRIGHGVRCVGDRALLDRLRREGIALEMCPTSNVQTGAVAGLLDHPATALLGDGLSVTINTDARTTSATTLGHEFRMLREAAGWTTEHEARAQSHAAEAAFTLPAAIEPSRARRREQ</sequence>
<dbReference type="GO" id="GO:0046872">
    <property type="term" value="F:metal ion binding"/>
    <property type="evidence" value="ECO:0007669"/>
    <property type="project" value="UniProtKB-KW"/>
</dbReference>
<keyword evidence="4" id="KW-0479">Metal-binding</keyword>
<accession>A0A368VV12</accession>
<dbReference type="GO" id="GO:0005829">
    <property type="term" value="C:cytosol"/>
    <property type="evidence" value="ECO:0007669"/>
    <property type="project" value="TreeGrafter"/>
</dbReference>
<dbReference type="EC" id="3.5.4.4" evidence="3"/>
<feature type="domain" description="Adenosine deaminase" evidence="7">
    <location>
        <begin position="11"/>
        <end position="177"/>
    </location>
</feature>
<evidence type="ECO:0000256" key="5">
    <source>
        <dbReference type="ARBA" id="ARBA00022801"/>
    </source>
</evidence>
<dbReference type="GO" id="GO:0006154">
    <property type="term" value="P:adenosine catabolic process"/>
    <property type="evidence" value="ECO:0007669"/>
    <property type="project" value="TreeGrafter"/>
</dbReference>
<comment type="cofactor">
    <cofactor evidence="1">
        <name>Zn(2+)</name>
        <dbReference type="ChEBI" id="CHEBI:29105"/>
    </cofactor>
</comment>
<dbReference type="InterPro" id="IPR006330">
    <property type="entry name" value="Ado/ade_deaminase"/>
</dbReference>
<evidence type="ECO:0000256" key="6">
    <source>
        <dbReference type="ARBA" id="ARBA00022833"/>
    </source>
</evidence>
<dbReference type="SUPFAM" id="SSF51556">
    <property type="entry name" value="Metallo-dependent hydrolases"/>
    <property type="match status" value="1"/>
</dbReference>
<keyword evidence="9" id="KW-1185">Reference proteome</keyword>
<evidence type="ECO:0000256" key="3">
    <source>
        <dbReference type="ARBA" id="ARBA00012784"/>
    </source>
</evidence>
<evidence type="ECO:0000256" key="2">
    <source>
        <dbReference type="ARBA" id="ARBA00006676"/>
    </source>
</evidence>
<evidence type="ECO:0000313" key="8">
    <source>
        <dbReference type="EMBL" id="RCW45934.1"/>
    </source>
</evidence>
<evidence type="ECO:0000313" key="9">
    <source>
        <dbReference type="Proteomes" id="UP000253495"/>
    </source>
</evidence>
<dbReference type="GO" id="GO:0004000">
    <property type="term" value="F:adenosine deaminase activity"/>
    <property type="evidence" value="ECO:0007669"/>
    <property type="project" value="TreeGrafter"/>
</dbReference>
<dbReference type="GO" id="GO:0043103">
    <property type="term" value="P:hypoxanthine salvage"/>
    <property type="evidence" value="ECO:0007669"/>
    <property type="project" value="TreeGrafter"/>
</dbReference>
<feature type="domain" description="Adenosine deaminase" evidence="7">
    <location>
        <begin position="182"/>
        <end position="338"/>
    </location>
</feature>
<dbReference type="Gene3D" id="3.20.20.140">
    <property type="entry name" value="Metal-dependent hydrolases"/>
    <property type="match status" value="2"/>
</dbReference>
<evidence type="ECO:0000256" key="4">
    <source>
        <dbReference type="ARBA" id="ARBA00022723"/>
    </source>
</evidence>
<organism evidence="8 9">
    <name type="scientific">Halopolyspora algeriensis</name>
    <dbReference type="NCBI Taxonomy" id="1500506"/>
    <lineage>
        <taxon>Bacteria</taxon>
        <taxon>Bacillati</taxon>
        <taxon>Actinomycetota</taxon>
        <taxon>Actinomycetes</taxon>
        <taxon>Actinomycetes incertae sedis</taxon>
        <taxon>Halopolyspora</taxon>
    </lineage>
</organism>
<name>A0A368VV12_9ACTN</name>
<dbReference type="PANTHER" id="PTHR11409:SF43">
    <property type="entry name" value="ADENOSINE DEAMINASE"/>
    <property type="match status" value="1"/>
</dbReference>
<evidence type="ECO:0000256" key="1">
    <source>
        <dbReference type="ARBA" id="ARBA00001947"/>
    </source>
</evidence>
<dbReference type="PANTHER" id="PTHR11409">
    <property type="entry name" value="ADENOSINE DEAMINASE"/>
    <property type="match status" value="1"/>
</dbReference>
<protein>
    <recommendedName>
        <fullName evidence="3">adenosine deaminase</fullName>
        <ecNumber evidence="3">3.5.4.4</ecNumber>
    </recommendedName>
</protein>
<comment type="similarity">
    <text evidence="2">Belongs to the metallo-dependent hydrolases superfamily. Adenosine and AMP deaminases family.</text>
</comment>
<dbReference type="OrthoDB" id="105475at2"/>
<keyword evidence="6" id="KW-0862">Zinc</keyword>
<gene>
    <name evidence="8" type="ORF">DFQ14_102236</name>
</gene>
<dbReference type="AlphaFoldDB" id="A0A368VV12"/>
<evidence type="ECO:0000259" key="7">
    <source>
        <dbReference type="Pfam" id="PF00962"/>
    </source>
</evidence>
<dbReference type="RefSeq" id="WP_114451784.1">
    <property type="nucleotide sequence ID" value="NZ_QPJC01000002.1"/>
</dbReference>
<dbReference type="Proteomes" id="UP000253495">
    <property type="component" value="Unassembled WGS sequence"/>
</dbReference>
<dbReference type="InterPro" id="IPR032466">
    <property type="entry name" value="Metal_Hydrolase"/>
</dbReference>
<dbReference type="InterPro" id="IPR001365">
    <property type="entry name" value="A_deaminase_dom"/>
</dbReference>
<keyword evidence="5" id="KW-0378">Hydrolase</keyword>
<reference evidence="8 9" key="1">
    <citation type="submission" date="2018-07" db="EMBL/GenBank/DDBJ databases">
        <title>Genomic Encyclopedia of Type Strains, Phase III (KMG-III): the genomes of soil and plant-associated and newly described type strains.</title>
        <authorList>
            <person name="Whitman W."/>
        </authorList>
    </citation>
    <scope>NUCLEOTIDE SEQUENCE [LARGE SCALE GENOMIC DNA]</scope>
    <source>
        <strain evidence="8 9">CECT 8575</strain>
    </source>
</reference>